<dbReference type="EMBL" id="FUZT01000018">
    <property type="protein sequence ID" value="SKC88848.1"/>
    <property type="molecule type" value="Genomic_DNA"/>
</dbReference>
<feature type="transmembrane region" description="Helical" evidence="1">
    <location>
        <begin position="489"/>
        <end position="508"/>
    </location>
</feature>
<sequence length="553" mass="64738">MLKFFKNWKFVFILTLLLLYIVYFTVVYKTELELPSEKWSRDLLLTEFKAESISEAMANSNISSIPISDENVFITFWYNNNNINYSIINSQGIIVLKDNLNFSIESLKKIRGIYRDNIIFLYSLENRNLKIYEFDFKANKVLSKKNIADDVKDFIVREDILIYSNNNSLNFVDTSGHKETVKNINVEKFEIIKDKENPLYHIALYEKLNSKDNYLTYLTYNLNNRKINVHKLTSIANSVKISLDRVDIGIIDDKINILASLNDNRFGTNVLHNFTFKKNDVSNFSKNTMSLNGSKPYPQILKEERKKLTFIASVNLIKGKDTETVNLIKYTIDKKNNITGEKLLTKTNSLSVNPYYFNLSNNDYLVWTDINGRNKSILISSNSNDIIKASKKLRSSEILDLFMATFTSLIPSIFISLISVMNIFMPTILFIFIVSVINLRWVEFYYNRVFIIIFILHSILKIFYTNRILIDNHEVYKFLPIFLKNPISLYFLIGIATLIALYCLKLFLKNSKNRKHLVKTYSFFAFIDIFIYTFLTIPYVYSYLLLTYKINIS</sequence>
<gene>
    <name evidence="2" type="ORF">SAMN02194393_04925</name>
</gene>
<evidence type="ECO:0000313" key="3">
    <source>
        <dbReference type="Proteomes" id="UP000190285"/>
    </source>
</evidence>
<proteinExistence type="predicted"/>
<accession>A0A1T5MLS5</accession>
<dbReference type="RefSeq" id="WP_079495504.1">
    <property type="nucleotide sequence ID" value="NZ_FUZT01000018.1"/>
</dbReference>
<feature type="transmembrane region" description="Helical" evidence="1">
    <location>
        <begin position="449"/>
        <end position="469"/>
    </location>
</feature>
<evidence type="ECO:0000256" key="1">
    <source>
        <dbReference type="SAM" id="Phobius"/>
    </source>
</evidence>
<feature type="transmembrane region" description="Helical" evidence="1">
    <location>
        <begin position="423"/>
        <end position="442"/>
    </location>
</feature>
<name>A0A1T5MLS5_9FIRM</name>
<dbReference type="OrthoDB" id="1947314at2"/>
<feature type="transmembrane region" description="Helical" evidence="1">
    <location>
        <begin position="6"/>
        <end position="28"/>
    </location>
</feature>
<dbReference type="Proteomes" id="UP000190285">
    <property type="component" value="Unassembled WGS sequence"/>
</dbReference>
<dbReference type="AlphaFoldDB" id="A0A1T5MLS5"/>
<reference evidence="2 3" key="1">
    <citation type="submission" date="2017-02" db="EMBL/GenBank/DDBJ databases">
        <authorList>
            <person name="Peterson S.W."/>
        </authorList>
    </citation>
    <scope>NUCLEOTIDE SEQUENCE [LARGE SCALE GENOMIC DNA]</scope>
    <source>
        <strain evidence="2 3">M1</strain>
    </source>
</reference>
<keyword evidence="1" id="KW-1133">Transmembrane helix</keyword>
<keyword evidence="1" id="KW-0472">Membrane</keyword>
<feature type="transmembrane region" description="Helical" evidence="1">
    <location>
        <begin position="520"/>
        <end position="541"/>
    </location>
</feature>
<protein>
    <submittedName>
        <fullName evidence="2">Uncharacterized protein</fullName>
    </submittedName>
</protein>
<organism evidence="2 3">
    <name type="scientific">Maledivibacter halophilus</name>
    <dbReference type="NCBI Taxonomy" id="36842"/>
    <lineage>
        <taxon>Bacteria</taxon>
        <taxon>Bacillati</taxon>
        <taxon>Bacillota</taxon>
        <taxon>Clostridia</taxon>
        <taxon>Peptostreptococcales</taxon>
        <taxon>Caminicellaceae</taxon>
        <taxon>Maledivibacter</taxon>
    </lineage>
</organism>
<evidence type="ECO:0000313" key="2">
    <source>
        <dbReference type="EMBL" id="SKC88848.1"/>
    </source>
</evidence>
<keyword evidence="3" id="KW-1185">Reference proteome</keyword>
<keyword evidence="1" id="KW-0812">Transmembrane</keyword>